<reference evidence="3" key="1">
    <citation type="journal article" date="2019" name="Int. J. Syst. Evol. Microbiol.">
        <title>The Global Catalogue of Microorganisms (GCM) 10K type strain sequencing project: providing services to taxonomists for standard genome sequencing and annotation.</title>
        <authorList>
            <consortium name="The Broad Institute Genomics Platform"/>
            <consortium name="The Broad Institute Genome Sequencing Center for Infectious Disease"/>
            <person name="Wu L."/>
            <person name="Ma J."/>
        </authorList>
    </citation>
    <scope>NUCLEOTIDE SEQUENCE [LARGE SCALE GENOMIC DNA]</scope>
    <source>
        <strain evidence="3">PCU 266</strain>
    </source>
</reference>
<evidence type="ECO:0000313" key="3">
    <source>
        <dbReference type="Proteomes" id="UP001596160"/>
    </source>
</evidence>
<dbReference type="RefSeq" id="WP_344480451.1">
    <property type="nucleotide sequence ID" value="NZ_BAAASB010000014.1"/>
</dbReference>
<feature type="compositionally biased region" description="Pro residues" evidence="1">
    <location>
        <begin position="196"/>
        <end position="213"/>
    </location>
</feature>
<gene>
    <name evidence="2" type="ORF">ACFPRH_20020</name>
</gene>
<proteinExistence type="predicted"/>
<comment type="caution">
    <text evidence="2">The sequence shown here is derived from an EMBL/GenBank/DDBJ whole genome shotgun (WGS) entry which is preliminary data.</text>
</comment>
<accession>A0ABW0AJZ6</accession>
<feature type="region of interest" description="Disordered" evidence="1">
    <location>
        <begin position="193"/>
        <end position="246"/>
    </location>
</feature>
<sequence>MSRFDGEPTFFVLDYITITRDSRTRLVVAVGGDERAAGLLQTHGRFLLTPGPRGDYHRQPHDLPVEDQRQGATAAAHALLTAGFSVHLDPALNTLLPPDGDRQATHRYLGRLAEHASNATCDREVADILTEIIAPGEGLLPRLTSVLTATYDIWETRKHHSGEDTALADRLMTAAAGLRQHSWQIEQIPNRAAATPRPPLPSTAPAPPSPALPQPRAADPIPKGLPAPWETAPTNAAAMSRSTAGP</sequence>
<dbReference type="EMBL" id="JBHSKP010000013">
    <property type="protein sequence ID" value="MFC5154024.1"/>
    <property type="molecule type" value="Genomic_DNA"/>
</dbReference>
<name>A0ABW0AJZ6_9ACTN</name>
<evidence type="ECO:0000313" key="2">
    <source>
        <dbReference type="EMBL" id="MFC5154024.1"/>
    </source>
</evidence>
<protein>
    <submittedName>
        <fullName evidence="2">Uncharacterized protein</fullName>
    </submittedName>
</protein>
<keyword evidence="3" id="KW-1185">Reference proteome</keyword>
<organism evidence="2 3">
    <name type="scientific">Streptomyces amakusaensis</name>
    <dbReference type="NCBI Taxonomy" id="67271"/>
    <lineage>
        <taxon>Bacteria</taxon>
        <taxon>Bacillati</taxon>
        <taxon>Actinomycetota</taxon>
        <taxon>Actinomycetes</taxon>
        <taxon>Kitasatosporales</taxon>
        <taxon>Streptomycetaceae</taxon>
        <taxon>Streptomyces</taxon>
    </lineage>
</organism>
<dbReference type="Proteomes" id="UP001596160">
    <property type="component" value="Unassembled WGS sequence"/>
</dbReference>
<evidence type="ECO:0000256" key="1">
    <source>
        <dbReference type="SAM" id="MobiDB-lite"/>
    </source>
</evidence>